<gene>
    <name evidence="2" type="ORF">BS329_22965</name>
</gene>
<accession>A0A1R0KQ61</accession>
<protein>
    <submittedName>
        <fullName evidence="2">Uncharacterized protein</fullName>
    </submittedName>
</protein>
<sequence length="160" mass="17868">MIPIPAHLQAKAAERDLGECLRRYRRRPGVVGTFFAFAPLAGALALGIHEGDLIGALAVVLFVWPPLFLPWCHFTRKRLDGGIYVFTGGFAEVYGRKVLSASTWADVREVRYESVEHWVNFVPVAYAATCTVALRDGREIEFDGTYRPLERLASDLRSSV</sequence>
<keyword evidence="1" id="KW-1133">Transmembrane helix</keyword>
<reference evidence="2 3" key="1">
    <citation type="submission" date="2016-01" db="EMBL/GenBank/DDBJ databases">
        <title>Amycolatopsis coloradensis genome sequencing and assembly.</title>
        <authorList>
            <person name="Mayilraj S."/>
        </authorList>
    </citation>
    <scope>NUCLEOTIDE SEQUENCE [LARGE SCALE GENOMIC DNA]</scope>
    <source>
        <strain evidence="2 3">DSM 44225</strain>
    </source>
</reference>
<feature type="transmembrane region" description="Helical" evidence="1">
    <location>
        <begin position="54"/>
        <end position="74"/>
    </location>
</feature>
<evidence type="ECO:0000256" key="1">
    <source>
        <dbReference type="SAM" id="Phobius"/>
    </source>
</evidence>
<keyword evidence="1" id="KW-0472">Membrane</keyword>
<organism evidence="2 3">
    <name type="scientific">Amycolatopsis coloradensis</name>
    <dbReference type="NCBI Taxonomy" id="76021"/>
    <lineage>
        <taxon>Bacteria</taxon>
        <taxon>Bacillati</taxon>
        <taxon>Actinomycetota</taxon>
        <taxon>Actinomycetes</taxon>
        <taxon>Pseudonocardiales</taxon>
        <taxon>Pseudonocardiaceae</taxon>
        <taxon>Amycolatopsis</taxon>
    </lineage>
</organism>
<dbReference type="OrthoDB" id="3626236at2"/>
<dbReference type="AlphaFoldDB" id="A0A1R0KQ61"/>
<dbReference type="EMBL" id="MQUQ01000012">
    <property type="protein sequence ID" value="OLZ49279.1"/>
    <property type="molecule type" value="Genomic_DNA"/>
</dbReference>
<keyword evidence="1" id="KW-0812">Transmembrane</keyword>
<feature type="transmembrane region" description="Helical" evidence="1">
    <location>
        <begin position="29"/>
        <end position="48"/>
    </location>
</feature>
<keyword evidence="3" id="KW-1185">Reference proteome</keyword>
<evidence type="ECO:0000313" key="3">
    <source>
        <dbReference type="Proteomes" id="UP000187486"/>
    </source>
</evidence>
<dbReference type="RefSeq" id="WP_076163286.1">
    <property type="nucleotide sequence ID" value="NZ_JBEZVB010000038.1"/>
</dbReference>
<dbReference type="Proteomes" id="UP000187486">
    <property type="component" value="Unassembled WGS sequence"/>
</dbReference>
<comment type="caution">
    <text evidence="2">The sequence shown here is derived from an EMBL/GenBank/DDBJ whole genome shotgun (WGS) entry which is preliminary data.</text>
</comment>
<evidence type="ECO:0000313" key="2">
    <source>
        <dbReference type="EMBL" id="OLZ49279.1"/>
    </source>
</evidence>
<name>A0A1R0KQ61_9PSEU</name>
<proteinExistence type="predicted"/>